<dbReference type="EMBL" id="UYRR01035636">
    <property type="protein sequence ID" value="VDK65122.1"/>
    <property type="molecule type" value="Genomic_DNA"/>
</dbReference>
<feature type="compositionally biased region" description="Basic and acidic residues" evidence="1">
    <location>
        <begin position="33"/>
        <end position="45"/>
    </location>
</feature>
<proteinExistence type="predicted"/>
<feature type="compositionally biased region" description="Polar residues" evidence="1">
    <location>
        <begin position="141"/>
        <end position="170"/>
    </location>
</feature>
<dbReference type="WBParaSite" id="ASIM_0001912601-mRNA-1">
    <property type="protein sequence ID" value="ASIM_0001912601-mRNA-1"/>
    <property type="gene ID" value="ASIM_0001912601"/>
</dbReference>
<organism evidence="4">
    <name type="scientific">Anisakis simplex</name>
    <name type="common">Herring worm</name>
    <dbReference type="NCBI Taxonomy" id="6269"/>
    <lineage>
        <taxon>Eukaryota</taxon>
        <taxon>Metazoa</taxon>
        <taxon>Ecdysozoa</taxon>
        <taxon>Nematoda</taxon>
        <taxon>Chromadorea</taxon>
        <taxon>Rhabditida</taxon>
        <taxon>Spirurina</taxon>
        <taxon>Ascaridomorpha</taxon>
        <taxon>Ascaridoidea</taxon>
        <taxon>Anisakidae</taxon>
        <taxon>Anisakis</taxon>
        <taxon>Anisakis simplex complex</taxon>
    </lineage>
</organism>
<feature type="compositionally biased region" description="Basic and acidic residues" evidence="1">
    <location>
        <begin position="83"/>
        <end position="94"/>
    </location>
</feature>
<keyword evidence="3" id="KW-1185">Reference proteome</keyword>
<name>A0A0M3KDS3_ANISI</name>
<feature type="region of interest" description="Disordered" evidence="1">
    <location>
        <begin position="26"/>
        <end position="198"/>
    </location>
</feature>
<evidence type="ECO:0000256" key="1">
    <source>
        <dbReference type="SAM" id="MobiDB-lite"/>
    </source>
</evidence>
<sequence>MYITFAVVEREQLAEETPILYSLTVSDTSPLPRQKDAVEENEHQSKVVVATKAAGGDENKGGTQLESTALQTVPAESTAITAQEKDKEDEKMEVDSTTPTEGQEESTVNTPPTSTSPAQETAEAVPEAQAQAQATEPTPESTVVSNQEATPTTQVNCASQEATSDSSATETKAPEQEAKMPESTTPTVNEANSTERVD</sequence>
<evidence type="ECO:0000313" key="3">
    <source>
        <dbReference type="Proteomes" id="UP000267096"/>
    </source>
</evidence>
<reference evidence="2 3" key="2">
    <citation type="submission" date="2018-11" db="EMBL/GenBank/DDBJ databases">
        <authorList>
            <consortium name="Pathogen Informatics"/>
        </authorList>
    </citation>
    <scope>NUCLEOTIDE SEQUENCE [LARGE SCALE GENOMIC DNA]</scope>
</reference>
<evidence type="ECO:0000313" key="2">
    <source>
        <dbReference type="EMBL" id="VDK65122.1"/>
    </source>
</evidence>
<reference evidence="4" key="1">
    <citation type="submission" date="2017-02" db="UniProtKB">
        <authorList>
            <consortium name="WormBaseParasite"/>
        </authorList>
    </citation>
    <scope>IDENTIFICATION</scope>
</reference>
<dbReference type="AlphaFoldDB" id="A0A0M3KDS3"/>
<dbReference type="Proteomes" id="UP000267096">
    <property type="component" value="Unassembled WGS sequence"/>
</dbReference>
<evidence type="ECO:0000313" key="4">
    <source>
        <dbReference type="WBParaSite" id="ASIM_0001912601-mRNA-1"/>
    </source>
</evidence>
<gene>
    <name evidence="2" type="ORF">ASIM_LOCUS18520</name>
</gene>
<feature type="compositionally biased region" description="Low complexity" evidence="1">
    <location>
        <begin position="106"/>
        <end position="140"/>
    </location>
</feature>
<feature type="compositionally biased region" description="Polar residues" evidence="1">
    <location>
        <begin position="182"/>
        <end position="192"/>
    </location>
</feature>
<accession>A0A0M3KDS3</accession>
<feature type="compositionally biased region" description="Polar residues" evidence="1">
    <location>
        <begin position="61"/>
        <end position="81"/>
    </location>
</feature>
<protein>
    <submittedName>
        <fullName evidence="4">Fibrous sheath CABYR-binding protein-like</fullName>
    </submittedName>
</protein>